<dbReference type="OrthoDB" id="4936366at2"/>
<dbReference type="RefSeq" id="WP_153533082.1">
    <property type="nucleotide sequence ID" value="NZ_WEGH01000002.1"/>
</dbReference>
<sequence length="248" mass="26078">MAYLWSGTQAGGRLAPGPDELRERWRARSAETGWVMPADWWAPAVEFVLAAACDGHGLAAACARLGQARGRAGVGIAETLGDLGALFTELRWPHPPLALVRCTAEGWAESGLLPPAGTCEDPLTGLMTPAYLRSRLAELYRTAAAPGGHVLVMVDLPENTEPWQRLARAVVVGHDLRTVFTGGETLSLVGTGRVVALAPAGPGLGRAVAGARELLARTLEGEDLEVWVERLPCDLTVALALLELPAGG</sequence>
<name>A0A7K0BUV0_9ACTN</name>
<gene>
    <name evidence="1" type="ORF">ACRB68_30040</name>
</gene>
<proteinExistence type="predicted"/>
<dbReference type="EMBL" id="WEGH01000002">
    <property type="protein sequence ID" value="MQY04941.1"/>
    <property type="molecule type" value="Genomic_DNA"/>
</dbReference>
<dbReference type="Proteomes" id="UP000487268">
    <property type="component" value="Unassembled WGS sequence"/>
</dbReference>
<dbReference type="AlphaFoldDB" id="A0A7K0BUV0"/>
<reference evidence="1 2" key="1">
    <citation type="submission" date="2019-10" db="EMBL/GenBank/DDBJ databases">
        <title>Actinomadura rubteroloni sp. nov. and Actinomadura macrotermitis sp. nov., isolated from the gut of fungus growing-termite Macrotermes natalensis.</title>
        <authorList>
            <person name="Benndorf R."/>
            <person name="Martin K."/>
            <person name="Kuefner M."/>
            <person name="De Beer W."/>
            <person name="Kaster A.-K."/>
            <person name="Vollmers J."/>
            <person name="Poulsen M."/>
            <person name="Beemelmanns C."/>
        </authorList>
    </citation>
    <scope>NUCLEOTIDE SEQUENCE [LARGE SCALE GENOMIC DNA]</scope>
    <source>
        <strain evidence="1 2">RB68</strain>
    </source>
</reference>
<organism evidence="1 2">
    <name type="scientific">Actinomadura macrotermitis</name>
    <dbReference type="NCBI Taxonomy" id="2585200"/>
    <lineage>
        <taxon>Bacteria</taxon>
        <taxon>Bacillati</taxon>
        <taxon>Actinomycetota</taxon>
        <taxon>Actinomycetes</taxon>
        <taxon>Streptosporangiales</taxon>
        <taxon>Thermomonosporaceae</taxon>
        <taxon>Actinomadura</taxon>
    </lineage>
</organism>
<comment type="caution">
    <text evidence="1">The sequence shown here is derived from an EMBL/GenBank/DDBJ whole genome shotgun (WGS) entry which is preliminary data.</text>
</comment>
<evidence type="ECO:0000313" key="2">
    <source>
        <dbReference type="Proteomes" id="UP000487268"/>
    </source>
</evidence>
<protein>
    <submittedName>
        <fullName evidence="1">Uncharacterized protein</fullName>
    </submittedName>
</protein>
<keyword evidence="2" id="KW-1185">Reference proteome</keyword>
<evidence type="ECO:0000313" key="1">
    <source>
        <dbReference type="EMBL" id="MQY04941.1"/>
    </source>
</evidence>
<accession>A0A7K0BUV0</accession>